<feature type="binding site" evidence="8">
    <location>
        <position position="41"/>
    </location>
    <ligand>
        <name>FMN</name>
        <dbReference type="ChEBI" id="CHEBI:58210"/>
        <note>ligand shared between dimeric partners</note>
    </ligand>
</feature>
<dbReference type="SUPFAM" id="SSF55469">
    <property type="entry name" value="FMN-dependent nitroreductase-like"/>
    <property type="match status" value="1"/>
</dbReference>
<keyword evidence="4 7" id="KW-0521">NADP</keyword>
<evidence type="ECO:0000256" key="1">
    <source>
        <dbReference type="ARBA" id="ARBA00007118"/>
    </source>
</evidence>
<dbReference type="PANTHER" id="PTHR43821">
    <property type="entry name" value="NAD(P)H NITROREDUCTASE YDJA-RELATED"/>
    <property type="match status" value="1"/>
</dbReference>
<dbReference type="InterPro" id="IPR026021">
    <property type="entry name" value="YdjA-like"/>
</dbReference>
<evidence type="ECO:0000256" key="8">
    <source>
        <dbReference type="PIRSR" id="PIRSR000232-1"/>
    </source>
</evidence>
<comment type="similarity">
    <text evidence="1 7">Belongs to the nitroreductase family.</text>
</comment>
<protein>
    <recommendedName>
        <fullName evidence="7">Putative NAD(P)H nitroreductase</fullName>
        <ecNumber evidence="7">1.-.-.-</ecNumber>
    </recommendedName>
</protein>
<feature type="binding site" description="in other chain" evidence="8">
    <location>
        <begin position="12"/>
        <end position="14"/>
    </location>
    <ligand>
        <name>FMN</name>
        <dbReference type="ChEBI" id="CHEBI:58210"/>
        <note>ligand shared between dimeric partners</note>
    </ligand>
</feature>
<evidence type="ECO:0000256" key="2">
    <source>
        <dbReference type="ARBA" id="ARBA00022630"/>
    </source>
</evidence>
<gene>
    <name evidence="10" type="ORF">DPV79_36185</name>
</gene>
<organism evidence="10 11">
    <name type="scientific">Burkholderia reimsis</name>
    <dbReference type="NCBI Taxonomy" id="2234132"/>
    <lineage>
        <taxon>Bacteria</taxon>
        <taxon>Pseudomonadati</taxon>
        <taxon>Pseudomonadota</taxon>
        <taxon>Betaproteobacteria</taxon>
        <taxon>Burkholderiales</taxon>
        <taxon>Burkholderiaceae</taxon>
        <taxon>Burkholderia</taxon>
    </lineage>
</organism>
<keyword evidence="2 7" id="KW-0285">Flavoprotein</keyword>
<keyword evidence="5 7" id="KW-0560">Oxidoreductase</keyword>
<evidence type="ECO:0000313" key="11">
    <source>
        <dbReference type="Proteomes" id="UP000252458"/>
    </source>
</evidence>
<reference evidence="10 11" key="1">
    <citation type="submission" date="2018-06" db="EMBL/GenBank/DDBJ databases">
        <title>Draft genome sequence of Burkholderia reimsis strain BE51 isolated from a French agricultural soil.</title>
        <authorList>
            <person name="Esmaeel Q."/>
        </authorList>
    </citation>
    <scope>NUCLEOTIDE SEQUENCE [LARGE SCALE GENOMIC DNA]</scope>
    <source>
        <strain evidence="10 11">BE51</strain>
    </source>
</reference>
<dbReference type="EMBL" id="QMFZ01000049">
    <property type="protein sequence ID" value="RBB33076.1"/>
    <property type="molecule type" value="Genomic_DNA"/>
</dbReference>
<evidence type="ECO:0000256" key="4">
    <source>
        <dbReference type="ARBA" id="ARBA00022857"/>
    </source>
</evidence>
<dbReference type="Pfam" id="PF00881">
    <property type="entry name" value="Nitroreductase"/>
    <property type="match status" value="1"/>
</dbReference>
<dbReference type="Proteomes" id="UP000252458">
    <property type="component" value="Unassembled WGS sequence"/>
</dbReference>
<dbReference type="PIRSF" id="PIRSF000232">
    <property type="entry name" value="YdjA"/>
    <property type="match status" value="1"/>
</dbReference>
<evidence type="ECO:0000256" key="7">
    <source>
        <dbReference type="PIRNR" id="PIRNR000232"/>
    </source>
</evidence>
<dbReference type="Gene3D" id="3.40.109.10">
    <property type="entry name" value="NADH Oxidase"/>
    <property type="match status" value="1"/>
</dbReference>
<keyword evidence="6 7" id="KW-0520">NAD</keyword>
<evidence type="ECO:0000256" key="3">
    <source>
        <dbReference type="ARBA" id="ARBA00022643"/>
    </source>
</evidence>
<dbReference type="GO" id="GO:0016491">
    <property type="term" value="F:oxidoreductase activity"/>
    <property type="evidence" value="ECO:0007669"/>
    <property type="project" value="UniProtKB-UniRule"/>
</dbReference>
<proteinExistence type="inferred from homology"/>
<dbReference type="InterPro" id="IPR000415">
    <property type="entry name" value="Nitroreductase-like"/>
</dbReference>
<sequence length="188" mass="20821">MRSFTIVDILRRRSCHEFSDDPVAADAIETILKAAMSGNDHGQLQPWEFRIFTGQGRAALAAAFVRHAIAEHEEPHRCKKAETAPFRSPVVICVSTVRRECKIPFRDQLFSAVSACQLITLSAHLLGLAAIWKTGAWATSPVVRESLGIRRHDEIVGFIYVGMRAATDVSARCFPTDKVLIHSTPVAR</sequence>
<keyword evidence="3 7" id="KW-0288">FMN</keyword>
<evidence type="ECO:0000256" key="5">
    <source>
        <dbReference type="ARBA" id="ARBA00023002"/>
    </source>
</evidence>
<accession>A0A365QIX3</accession>
<dbReference type="PANTHER" id="PTHR43821:SF1">
    <property type="entry name" value="NAD(P)H NITROREDUCTASE YDJA-RELATED"/>
    <property type="match status" value="1"/>
</dbReference>
<name>A0A365QIX3_9BURK</name>
<dbReference type="InterPro" id="IPR029479">
    <property type="entry name" value="Nitroreductase"/>
</dbReference>
<dbReference type="AlphaFoldDB" id="A0A365QIX3"/>
<comment type="cofactor">
    <cofactor evidence="8">
        <name>FMN</name>
        <dbReference type="ChEBI" id="CHEBI:58210"/>
    </cofactor>
    <text evidence="8">Binds 1 FMN per subunit.</text>
</comment>
<evidence type="ECO:0000259" key="9">
    <source>
        <dbReference type="Pfam" id="PF00881"/>
    </source>
</evidence>
<feature type="domain" description="Nitroreductase" evidence="9">
    <location>
        <begin position="9"/>
        <end position="162"/>
    </location>
</feature>
<dbReference type="RefSeq" id="WP_113047667.1">
    <property type="nucleotide sequence ID" value="NZ_QMFZ01000049.1"/>
</dbReference>
<dbReference type="InterPro" id="IPR052530">
    <property type="entry name" value="NAD(P)H_nitroreductase"/>
</dbReference>
<keyword evidence="11" id="KW-1185">Reference proteome</keyword>
<dbReference type="EC" id="1.-.-.-" evidence="7"/>
<dbReference type="CDD" id="cd02135">
    <property type="entry name" value="YdjA-like"/>
    <property type="match status" value="1"/>
</dbReference>
<comment type="caution">
    <text evidence="10">The sequence shown here is derived from an EMBL/GenBank/DDBJ whole genome shotgun (WGS) entry which is preliminary data.</text>
</comment>
<evidence type="ECO:0000313" key="10">
    <source>
        <dbReference type="EMBL" id="RBB33076.1"/>
    </source>
</evidence>
<feature type="binding site" description="in other chain" evidence="8">
    <location>
        <begin position="132"/>
        <end position="134"/>
    </location>
    <ligand>
        <name>FMN</name>
        <dbReference type="ChEBI" id="CHEBI:58210"/>
        <note>ligand shared between dimeric partners</note>
    </ligand>
</feature>
<evidence type="ECO:0000256" key="6">
    <source>
        <dbReference type="ARBA" id="ARBA00023027"/>
    </source>
</evidence>